<dbReference type="Gene3D" id="3.20.80.10">
    <property type="entry name" value="Regulatory factor, effector binding domain"/>
    <property type="match status" value="1"/>
</dbReference>
<protein>
    <submittedName>
        <fullName evidence="5">Transposon Tn10 TetD protein</fullName>
    </submittedName>
</protein>
<evidence type="ECO:0000256" key="3">
    <source>
        <dbReference type="ARBA" id="ARBA00023163"/>
    </source>
</evidence>
<dbReference type="InterPro" id="IPR011256">
    <property type="entry name" value="Reg_factor_effector_dom_sf"/>
</dbReference>
<accession>A0A564TTG2</accession>
<keyword evidence="3" id="KW-0804">Transcription</keyword>
<keyword evidence="2" id="KW-0238">DNA-binding</keyword>
<dbReference type="PANTHER" id="PTHR47504">
    <property type="entry name" value="RIGHT ORIGIN-BINDING PROTEIN"/>
    <property type="match status" value="1"/>
</dbReference>
<dbReference type="PANTHER" id="PTHR47504:SF5">
    <property type="entry name" value="RIGHT ORIGIN-BINDING PROTEIN"/>
    <property type="match status" value="1"/>
</dbReference>
<dbReference type="InterPro" id="IPR018062">
    <property type="entry name" value="HTH_AraC-typ_CS"/>
</dbReference>
<dbReference type="InterPro" id="IPR009057">
    <property type="entry name" value="Homeodomain-like_sf"/>
</dbReference>
<dbReference type="SUPFAM" id="SSF55136">
    <property type="entry name" value="Probable bacterial effector-binding domain"/>
    <property type="match status" value="1"/>
</dbReference>
<keyword evidence="1" id="KW-0805">Transcription regulation</keyword>
<dbReference type="AlphaFoldDB" id="A0A564TTG2"/>
<dbReference type="SMART" id="SM00342">
    <property type="entry name" value="HTH_ARAC"/>
    <property type="match status" value="1"/>
</dbReference>
<dbReference type="InterPro" id="IPR018060">
    <property type="entry name" value="HTH_AraC"/>
</dbReference>
<dbReference type="PROSITE" id="PS01124">
    <property type="entry name" value="HTH_ARAC_FAMILY_2"/>
    <property type="match status" value="1"/>
</dbReference>
<reference evidence="5 6" key="1">
    <citation type="submission" date="2019-07" db="EMBL/GenBank/DDBJ databases">
        <authorList>
            <person name="Hibberd C M."/>
            <person name="Gehrig L. J."/>
            <person name="Chang H.-W."/>
            <person name="Venkatesh S."/>
        </authorList>
    </citation>
    <scope>NUCLEOTIDE SEQUENCE [LARGE SCALE GENOMIC DNA]</scope>
    <source>
        <strain evidence="5">Faecalibacterium_prausnitzii_JG_BgPS064</strain>
    </source>
</reference>
<sequence>MEWLKRINNAIDYIEHNLDSDISYDEAARIACCSTYYFQRMFSYITGISLAEYIKRRRMTQAAFELQRTNKRVLEIALKYGYTSPTSFNRAFQNVHGISPVAAKDIGNILNAYPAIRFSVNITGGSAMSYHIEKKGPLRIVGVRTPLVEDFETNMKNVPDFWLHTLTTIQFHQICNFRQNEPKGILGVTVYHNPDNIFYYIAASTDNPILKGMYEYEIPETTWVIFENDGYFKESVQGVFRRFYTEWLPFSGYEYAGLPDIEVYPVVEDGTIHGHSEVWIAIKKKEENI</sequence>
<dbReference type="EMBL" id="CABHMY010000100">
    <property type="protein sequence ID" value="VUX10510.1"/>
    <property type="molecule type" value="Genomic_DNA"/>
</dbReference>
<evidence type="ECO:0000313" key="5">
    <source>
        <dbReference type="EMBL" id="VUX10510.1"/>
    </source>
</evidence>
<evidence type="ECO:0000259" key="4">
    <source>
        <dbReference type="PROSITE" id="PS01124"/>
    </source>
</evidence>
<evidence type="ECO:0000256" key="1">
    <source>
        <dbReference type="ARBA" id="ARBA00023015"/>
    </source>
</evidence>
<dbReference type="GO" id="GO:0043565">
    <property type="term" value="F:sequence-specific DNA binding"/>
    <property type="evidence" value="ECO:0007669"/>
    <property type="project" value="InterPro"/>
</dbReference>
<dbReference type="Proteomes" id="UP000406184">
    <property type="component" value="Unassembled WGS sequence"/>
</dbReference>
<dbReference type="InterPro" id="IPR010499">
    <property type="entry name" value="AraC_E-bd"/>
</dbReference>
<evidence type="ECO:0000256" key="2">
    <source>
        <dbReference type="ARBA" id="ARBA00023125"/>
    </source>
</evidence>
<dbReference type="SUPFAM" id="SSF46689">
    <property type="entry name" value="Homeodomain-like"/>
    <property type="match status" value="2"/>
</dbReference>
<name>A0A564TTG2_9FIRM</name>
<dbReference type="GO" id="GO:0003700">
    <property type="term" value="F:DNA-binding transcription factor activity"/>
    <property type="evidence" value="ECO:0007669"/>
    <property type="project" value="InterPro"/>
</dbReference>
<evidence type="ECO:0000313" key="6">
    <source>
        <dbReference type="Proteomes" id="UP000406184"/>
    </source>
</evidence>
<dbReference type="Pfam" id="PF06445">
    <property type="entry name" value="GyrI-like"/>
    <property type="match status" value="1"/>
</dbReference>
<dbReference type="Pfam" id="PF12833">
    <property type="entry name" value="HTH_18"/>
    <property type="match status" value="1"/>
</dbReference>
<dbReference type="PROSITE" id="PS00041">
    <property type="entry name" value="HTH_ARAC_FAMILY_1"/>
    <property type="match status" value="1"/>
</dbReference>
<dbReference type="SMART" id="SM00871">
    <property type="entry name" value="AraC_E_bind"/>
    <property type="match status" value="1"/>
</dbReference>
<keyword evidence="6" id="KW-1185">Reference proteome</keyword>
<feature type="domain" description="HTH araC/xylS-type" evidence="4">
    <location>
        <begin position="8"/>
        <end position="106"/>
    </location>
</feature>
<dbReference type="InterPro" id="IPR050959">
    <property type="entry name" value="MarA-like"/>
</dbReference>
<dbReference type="Gene3D" id="1.10.10.60">
    <property type="entry name" value="Homeodomain-like"/>
    <property type="match status" value="2"/>
</dbReference>
<dbReference type="RefSeq" id="WP_158398933.1">
    <property type="nucleotide sequence ID" value="NZ_CABHMY010000100.1"/>
</dbReference>
<dbReference type="InterPro" id="IPR029442">
    <property type="entry name" value="GyrI-like"/>
</dbReference>
<gene>
    <name evidence="5" type="primary">tetD_1</name>
    <name evidence="5" type="ORF">FPPS064S07_00704</name>
</gene>
<proteinExistence type="predicted"/>
<organism evidence="5 6">
    <name type="scientific">Faecalibacterium prausnitzii</name>
    <dbReference type="NCBI Taxonomy" id="853"/>
    <lineage>
        <taxon>Bacteria</taxon>
        <taxon>Bacillati</taxon>
        <taxon>Bacillota</taxon>
        <taxon>Clostridia</taxon>
        <taxon>Eubacteriales</taxon>
        <taxon>Oscillospiraceae</taxon>
        <taxon>Faecalibacterium</taxon>
    </lineage>
</organism>